<feature type="compositionally biased region" description="Polar residues" evidence="2">
    <location>
        <begin position="766"/>
        <end position="778"/>
    </location>
</feature>
<comment type="caution">
    <text evidence="4">The sequence shown here is derived from an EMBL/GenBank/DDBJ whole genome shotgun (WGS) entry which is preliminary data.</text>
</comment>
<gene>
    <name evidence="4" type="ORF">MIND_00096500</name>
</gene>
<dbReference type="GeneID" id="59340433"/>
<evidence type="ECO:0000256" key="1">
    <source>
        <dbReference type="SAM" id="Coils"/>
    </source>
</evidence>
<dbReference type="SUPFAM" id="SSF56112">
    <property type="entry name" value="Protein kinase-like (PK-like)"/>
    <property type="match status" value="1"/>
</dbReference>
<feature type="region of interest" description="Disordered" evidence="2">
    <location>
        <begin position="736"/>
        <end position="798"/>
    </location>
</feature>
<sequence>MSAFHRKPAAGDNITKAFASLPTYPLSQPQPSQIDPGPAEIDIGRTPFAKKPHTLTQYGSRHELTILDKNPSMDSWIAHVKAGLSAIVPIEEFFSQYMGEIEPPADSLDRMVKYGASALTALRRVVSGTGTEFRLYNPWTTYLNELMNSFDSKDRLYFFDTHRKTIPPLHPTDPTSQPDVTSGLPGAKTLPDQWIKIGGTVEMKPNDDVIRRNDRLSEDVKLLKDLVQLLHNGRRAMMARRTCFAFVVAVVNGRARFYRIDRTGFIVSHDFDYTDQSNARIIPEFYWRLLHGADQHGGLLGDDPTVSIPTHEDLQRMREPLRQALERLGEKTSHLETIFTRQPPLELQNSVWVEIEINGERRRCLTVNGPIHQSTGLFCRGTRVDCVLLEGDPDPQFYVLKDSWLQACRYPESVFYKLIDDYVEKELNNNRPPGLATCIGSLDLGDDADAERTGQRTVTVRARKHDPVLLKHDPALLERHHRRILLKEVGSSLDERPRQRQMTFQVIVCALRDAIRGHEVAYKAGVIHRDVSIGNVLKKILQLTGFLHDFDVSALTESGEQRYKDIFGEPTGPNLNKSLKDVTGTYPFLAIDLLDARIHQRPIEHQVKHDLESFFYVLVWLTLRHGAHILTDKAKAAANLFDQTEDRVACGMKADWLTEQCQKGESNPIVPENIPLSLLIQRLVVIVDKSLSRNKVDQQPMPATHEAFLECFDDVLAMEWPVDDFHEFKAPNFGTLQRSERSNAPVAPLSRPSTKPASALDLPGEHSSSNDFTPSAPQTGADDIFFAPSEASRPGTSNSWLKRRYEEAVLSDDSVSDDDGELEMTADEKKEYEELEKRRLAAEKEAQEVRALTRKFKRAAKRARIGTAQFTASPSRGAE</sequence>
<dbReference type="AlphaFoldDB" id="A0A8H6WKJ6"/>
<dbReference type="InterPro" id="IPR040976">
    <property type="entry name" value="Pkinase_fungal"/>
</dbReference>
<organism evidence="4 5">
    <name type="scientific">Mycena indigotica</name>
    <dbReference type="NCBI Taxonomy" id="2126181"/>
    <lineage>
        <taxon>Eukaryota</taxon>
        <taxon>Fungi</taxon>
        <taxon>Dikarya</taxon>
        <taxon>Basidiomycota</taxon>
        <taxon>Agaricomycotina</taxon>
        <taxon>Agaricomycetes</taxon>
        <taxon>Agaricomycetidae</taxon>
        <taxon>Agaricales</taxon>
        <taxon>Marasmiineae</taxon>
        <taxon>Mycenaceae</taxon>
        <taxon>Mycena</taxon>
    </lineage>
</organism>
<proteinExistence type="predicted"/>
<keyword evidence="5" id="KW-1185">Reference proteome</keyword>
<evidence type="ECO:0000256" key="2">
    <source>
        <dbReference type="SAM" id="MobiDB-lite"/>
    </source>
</evidence>
<evidence type="ECO:0000313" key="4">
    <source>
        <dbReference type="EMBL" id="KAF7315804.1"/>
    </source>
</evidence>
<dbReference type="OrthoDB" id="2739948at2759"/>
<dbReference type="Gene3D" id="1.10.510.10">
    <property type="entry name" value="Transferase(Phosphotransferase) domain 1"/>
    <property type="match status" value="1"/>
</dbReference>
<dbReference type="Proteomes" id="UP000636479">
    <property type="component" value="Unassembled WGS sequence"/>
</dbReference>
<keyword evidence="1" id="KW-0175">Coiled coil</keyword>
<feature type="coiled-coil region" evidence="1">
    <location>
        <begin position="825"/>
        <end position="862"/>
    </location>
</feature>
<evidence type="ECO:0000259" key="3">
    <source>
        <dbReference type="Pfam" id="PF17667"/>
    </source>
</evidence>
<dbReference type="PANTHER" id="PTHR38248:SF2">
    <property type="entry name" value="FUNK1 11"/>
    <property type="match status" value="1"/>
</dbReference>
<dbReference type="InterPro" id="IPR011009">
    <property type="entry name" value="Kinase-like_dom_sf"/>
</dbReference>
<reference evidence="4" key="1">
    <citation type="submission" date="2020-05" db="EMBL/GenBank/DDBJ databases">
        <title>Mycena genomes resolve the evolution of fungal bioluminescence.</title>
        <authorList>
            <person name="Tsai I.J."/>
        </authorList>
    </citation>
    <scope>NUCLEOTIDE SEQUENCE</scope>
    <source>
        <strain evidence="4">171206Taipei</strain>
    </source>
</reference>
<dbReference type="PANTHER" id="PTHR38248">
    <property type="entry name" value="FUNK1 6"/>
    <property type="match status" value="1"/>
</dbReference>
<protein>
    <recommendedName>
        <fullName evidence="3">Fungal-type protein kinase domain-containing protein</fullName>
    </recommendedName>
</protein>
<name>A0A8H6WKJ6_9AGAR</name>
<evidence type="ECO:0000313" key="5">
    <source>
        <dbReference type="Proteomes" id="UP000636479"/>
    </source>
</evidence>
<dbReference type="EMBL" id="JACAZF010000001">
    <property type="protein sequence ID" value="KAF7315804.1"/>
    <property type="molecule type" value="Genomic_DNA"/>
</dbReference>
<dbReference type="Pfam" id="PF17667">
    <property type="entry name" value="Pkinase_fungal"/>
    <property type="match status" value="1"/>
</dbReference>
<feature type="domain" description="Fungal-type protein kinase" evidence="3">
    <location>
        <begin position="220"/>
        <end position="621"/>
    </location>
</feature>
<accession>A0A8H6WKJ6</accession>
<dbReference type="RefSeq" id="XP_037225827.1">
    <property type="nucleotide sequence ID" value="XM_037357917.1"/>
</dbReference>